<dbReference type="Proteomes" id="UP000327085">
    <property type="component" value="Chromosome 6"/>
</dbReference>
<reference evidence="2" key="1">
    <citation type="journal article" date="2020" name="Plant J.">
        <title>Transposons played a major role in the diversification between the closely related almond and peach genomes: results from the almond genome sequence.</title>
        <authorList>
            <person name="Alioto T."/>
            <person name="Alexiou K.G."/>
            <person name="Bardil A."/>
            <person name="Barteri F."/>
            <person name="Castanera R."/>
            <person name="Cruz F."/>
            <person name="Dhingra A."/>
            <person name="Duval H."/>
            <person name="Fernandez I Marti A."/>
            <person name="Frias L."/>
            <person name="Galan B."/>
            <person name="Garcia J.L."/>
            <person name="Howad W."/>
            <person name="Gomez-Garrido J."/>
            <person name="Gut M."/>
            <person name="Julca I."/>
            <person name="Morata J."/>
            <person name="Puigdomenech P."/>
            <person name="Ribeca P."/>
            <person name="Rubio Cabetas M.J."/>
            <person name="Vlasova A."/>
            <person name="Wirthensohn M."/>
            <person name="Garcia-Mas J."/>
            <person name="Gabaldon T."/>
            <person name="Casacuberta J.M."/>
            <person name="Arus P."/>
        </authorList>
    </citation>
    <scope>NUCLEOTIDE SEQUENCE [LARGE SCALE GENOMIC DNA]</scope>
    <source>
        <strain evidence="2">cv. Texas</strain>
    </source>
</reference>
<accession>A0A5E4GKN3</accession>
<name>A0A5E4GKN3_PRUDU</name>
<organism evidence="1 2">
    <name type="scientific">Prunus dulcis</name>
    <name type="common">Almond</name>
    <name type="synonym">Amygdalus dulcis</name>
    <dbReference type="NCBI Taxonomy" id="3755"/>
    <lineage>
        <taxon>Eukaryota</taxon>
        <taxon>Viridiplantae</taxon>
        <taxon>Streptophyta</taxon>
        <taxon>Embryophyta</taxon>
        <taxon>Tracheophyta</taxon>
        <taxon>Spermatophyta</taxon>
        <taxon>Magnoliopsida</taxon>
        <taxon>eudicotyledons</taxon>
        <taxon>Gunneridae</taxon>
        <taxon>Pentapetalae</taxon>
        <taxon>rosids</taxon>
        <taxon>fabids</taxon>
        <taxon>Rosales</taxon>
        <taxon>Rosaceae</taxon>
        <taxon>Amygdaloideae</taxon>
        <taxon>Amygdaleae</taxon>
        <taxon>Prunus</taxon>
    </lineage>
</organism>
<feature type="non-terminal residue" evidence="1">
    <location>
        <position position="75"/>
    </location>
</feature>
<protein>
    <submittedName>
        <fullName evidence="1">PREDICTED: conserved</fullName>
    </submittedName>
</protein>
<dbReference type="EMBL" id="CABIKO010000922">
    <property type="protein sequence ID" value="VVA40141.1"/>
    <property type="molecule type" value="Genomic_DNA"/>
</dbReference>
<dbReference type="AlphaFoldDB" id="A0A5E4GKN3"/>
<evidence type="ECO:0000313" key="1">
    <source>
        <dbReference type="EMBL" id="VVA40141.1"/>
    </source>
</evidence>
<evidence type="ECO:0000313" key="2">
    <source>
        <dbReference type="Proteomes" id="UP000327085"/>
    </source>
</evidence>
<sequence>FESCRKLPPLHPIINKTSPCLNAVDWSSGNICNKTVANGIAEPELICQKNYSPNIGKAFRKIIPHFSSKETSKLA</sequence>
<dbReference type="Gramene" id="VVA40141">
    <property type="protein sequence ID" value="VVA40141"/>
    <property type="gene ID" value="Prudul26B026114"/>
</dbReference>
<dbReference type="InParanoid" id="A0A5E4GKN3"/>
<gene>
    <name evidence="1" type="ORF">ALMOND_2B026114</name>
</gene>
<proteinExistence type="predicted"/>
<feature type="non-terminal residue" evidence="1">
    <location>
        <position position="1"/>
    </location>
</feature>